<proteinExistence type="predicted"/>
<accession>A0A5J4S4H8</accession>
<comment type="caution">
    <text evidence="1">The sequence shown here is derived from an EMBL/GenBank/DDBJ whole genome shotgun (WGS) entry which is preliminary data.</text>
</comment>
<gene>
    <name evidence="1" type="ORF">EZS27_011215</name>
</gene>
<name>A0A5J4S4H8_9ZZZZ</name>
<reference evidence="1" key="1">
    <citation type="submission" date="2019-03" db="EMBL/GenBank/DDBJ databases">
        <title>Single cell metagenomics reveals metabolic interactions within the superorganism composed of flagellate Streblomastix strix and complex community of Bacteroidetes bacteria on its surface.</title>
        <authorList>
            <person name="Treitli S.C."/>
            <person name="Kolisko M."/>
            <person name="Husnik F."/>
            <person name="Keeling P."/>
            <person name="Hampl V."/>
        </authorList>
    </citation>
    <scope>NUCLEOTIDE SEQUENCE</scope>
    <source>
        <strain evidence="1">STM</strain>
    </source>
</reference>
<evidence type="ECO:0000313" key="1">
    <source>
        <dbReference type="EMBL" id="KAA6340946.1"/>
    </source>
</evidence>
<dbReference type="AlphaFoldDB" id="A0A5J4S4H8"/>
<organism evidence="1">
    <name type="scientific">termite gut metagenome</name>
    <dbReference type="NCBI Taxonomy" id="433724"/>
    <lineage>
        <taxon>unclassified sequences</taxon>
        <taxon>metagenomes</taxon>
        <taxon>organismal metagenomes</taxon>
    </lineage>
</organism>
<sequence length="140" mass="16634">MITDINHKTIIKTLDKSKLAIYWCQYFDYEKDRKLFGLTKTALITEVYKIKKNTKPFIDSQIVISKILTNFGVKSVFHREFNARHSKLHKEQVLGMQLYSIMLEDNEIWIYCETQHKGHLSPHATYFKDNSFKSENTNRL</sequence>
<dbReference type="EMBL" id="SNRY01000422">
    <property type="protein sequence ID" value="KAA6340946.1"/>
    <property type="molecule type" value="Genomic_DNA"/>
</dbReference>
<protein>
    <submittedName>
        <fullName evidence="1">Uncharacterized protein</fullName>
    </submittedName>
</protein>